<keyword evidence="2" id="KW-1185">Reference proteome</keyword>
<gene>
    <name evidence="1" type="ORF">DFR76_10288</name>
</gene>
<dbReference type="Proteomes" id="UP000254869">
    <property type="component" value="Unassembled WGS sequence"/>
</dbReference>
<name>A0A370IC76_9NOCA</name>
<sequence>MGSTVIDLANVLIAHINAFWGWATTGSAGAPPL</sequence>
<accession>A0A370IC76</accession>
<dbReference type="AlphaFoldDB" id="A0A370IC76"/>
<comment type="caution">
    <text evidence="1">The sequence shown here is derived from an EMBL/GenBank/DDBJ whole genome shotgun (WGS) entry which is preliminary data.</text>
</comment>
<reference evidence="1 2" key="1">
    <citation type="submission" date="2018-07" db="EMBL/GenBank/DDBJ databases">
        <title>Genomic Encyclopedia of Type Strains, Phase IV (KMG-IV): sequencing the most valuable type-strain genomes for metagenomic binning, comparative biology and taxonomic classification.</title>
        <authorList>
            <person name="Goeker M."/>
        </authorList>
    </citation>
    <scope>NUCLEOTIDE SEQUENCE [LARGE SCALE GENOMIC DNA]</scope>
    <source>
        <strain evidence="1 2">DSM 44290</strain>
    </source>
</reference>
<proteinExistence type="predicted"/>
<evidence type="ECO:0000313" key="1">
    <source>
        <dbReference type="EMBL" id="RDI67691.1"/>
    </source>
</evidence>
<organism evidence="1 2">
    <name type="scientific">Nocardia pseudobrasiliensis</name>
    <dbReference type="NCBI Taxonomy" id="45979"/>
    <lineage>
        <taxon>Bacteria</taxon>
        <taxon>Bacillati</taxon>
        <taxon>Actinomycetota</taxon>
        <taxon>Actinomycetes</taxon>
        <taxon>Mycobacteriales</taxon>
        <taxon>Nocardiaceae</taxon>
        <taxon>Nocardia</taxon>
    </lineage>
</organism>
<protein>
    <submittedName>
        <fullName evidence="1">Uncharacterized protein</fullName>
    </submittedName>
</protein>
<dbReference type="EMBL" id="QQBC01000002">
    <property type="protein sequence ID" value="RDI67691.1"/>
    <property type="molecule type" value="Genomic_DNA"/>
</dbReference>
<dbReference type="STRING" id="1210086.GCA_001613105_06140"/>
<evidence type="ECO:0000313" key="2">
    <source>
        <dbReference type="Proteomes" id="UP000254869"/>
    </source>
</evidence>